<dbReference type="Gene3D" id="3.40.30.10">
    <property type="entry name" value="Glutaredoxin"/>
    <property type="match status" value="1"/>
</dbReference>
<gene>
    <name evidence="2" type="ORF">HE1_00320</name>
</gene>
<organism evidence="2 3">
    <name type="scientific">Holospora elegans E1</name>
    <dbReference type="NCBI Taxonomy" id="1427503"/>
    <lineage>
        <taxon>Bacteria</taxon>
        <taxon>Pseudomonadati</taxon>
        <taxon>Pseudomonadota</taxon>
        <taxon>Alphaproteobacteria</taxon>
        <taxon>Holosporales</taxon>
        <taxon>Holosporaceae</taxon>
        <taxon>Holospora</taxon>
    </lineage>
</organism>
<reference evidence="2 3" key="1">
    <citation type="journal article" date="2014" name="FEMS Microbiol. Lett.">
        <title>Draft genome sequences of three Holospora species (Holospora obtusa, Holospora undulata, and Holospora elegans), endonuclear symbiotic bacteria of the ciliate Paramecium caudatum.</title>
        <authorList>
            <person name="Dohra H."/>
            <person name="Tanaka K."/>
            <person name="Suzuki T."/>
            <person name="Fujishima M."/>
            <person name="Suzuki H."/>
        </authorList>
    </citation>
    <scope>NUCLEOTIDE SEQUENCE [LARGE SCALE GENOMIC DNA]</scope>
    <source>
        <strain evidence="2 3">E1</strain>
    </source>
</reference>
<evidence type="ECO:0000313" key="2">
    <source>
        <dbReference type="EMBL" id="GAJ46000.1"/>
    </source>
</evidence>
<dbReference type="Pfam" id="PF13462">
    <property type="entry name" value="Thioredoxin_4"/>
    <property type="match status" value="1"/>
</dbReference>
<dbReference type="OrthoDB" id="8478320at2"/>
<evidence type="ECO:0000313" key="3">
    <source>
        <dbReference type="Proteomes" id="UP000024842"/>
    </source>
</evidence>
<dbReference type="STRING" id="1427503.HE1_00320"/>
<accession>A0A023DYG5</accession>
<evidence type="ECO:0000259" key="1">
    <source>
        <dbReference type="Pfam" id="PF13462"/>
    </source>
</evidence>
<dbReference type="InterPro" id="IPR036249">
    <property type="entry name" value="Thioredoxin-like_sf"/>
</dbReference>
<sequence>MILSVLCIGIGVYLNHWTSLISKKSDFQSQEVFQERYIKTEFFKKGDFYLVFHKPSTVPVTHTLIAFTSLACRVCSAFHNEIFLKIQSLPLYTSGALRVVFVEYPADRVSFFAGGYVWASKNPSSAREALMKNQPMWNISGEFKQSSENLETLKLEKVKKILKTKNTLSKKELTTLFEKKMQAQKIFGITDVPFFVLYQPNNPKGSRIKTRIGEVEWDNFHSWLEIAFP</sequence>
<name>A0A023DYG5_9PROT</name>
<protein>
    <recommendedName>
        <fullName evidence="1">Thioredoxin-like fold domain-containing protein</fullName>
    </recommendedName>
</protein>
<dbReference type="EMBL" id="BAUP01000054">
    <property type="protein sequence ID" value="GAJ46000.1"/>
    <property type="molecule type" value="Genomic_DNA"/>
</dbReference>
<dbReference type="SUPFAM" id="SSF52833">
    <property type="entry name" value="Thioredoxin-like"/>
    <property type="match status" value="1"/>
</dbReference>
<dbReference type="InterPro" id="IPR012336">
    <property type="entry name" value="Thioredoxin-like_fold"/>
</dbReference>
<dbReference type="RefSeq" id="WP_035544038.1">
    <property type="nucleotide sequence ID" value="NZ_BAUP01000054.1"/>
</dbReference>
<comment type="caution">
    <text evidence="2">The sequence shown here is derived from an EMBL/GenBank/DDBJ whole genome shotgun (WGS) entry which is preliminary data.</text>
</comment>
<dbReference type="Proteomes" id="UP000024842">
    <property type="component" value="Unassembled WGS sequence"/>
</dbReference>
<dbReference type="AlphaFoldDB" id="A0A023DYG5"/>
<feature type="domain" description="Thioredoxin-like fold" evidence="1">
    <location>
        <begin position="62"/>
        <end position="196"/>
    </location>
</feature>
<keyword evidence="3" id="KW-1185">Reference proteome</keyword>
<proteinExistence type="predicted"/>